<dbReference type="RefSeq" id="WP_039723655.1">
    <property type="nucleotide sequence ID" value="NZ_CAKZLC010000174.1"/>
</dbReference>
<sequence length="64" mass="7381">MKKRTQPTIPRDAYIGLNTNSHIKDALVELAEQEGMTLTAYMQEVFKDHLRRKGIVIELNLKIV</sequence>
<name>A0A098RZL4_9BACT</name>
<dbReference type="EMBL" id="JPOS01000090">
    <property type="protein sequence ID" value="KGE85296.1"/>
    <property type="molecule type" value="Genomic_DNA"/>
</dbReference>
<evidence type="ECO:0000313" key="1">
    <source>
        <dbReference type="EMBL" id="KGE85296.1"/>
    </source>
</evidence>
<protein>
    <submittedName>
        <fullName evidence="1">Uncharacterized protein</fullName>
    </submittedName>
</protein>
<proteinExistence type="predicted"/>
<evidence type="ECO:0000313" key="2">
    <source>
        <dbReference type="Proteomes" id="UP000029736"/>
    </source>
</evidence>
<comment type="caution">
    <text evidence="1">The sequence shown here is derived from an EMBL/GenBank/DDBJ whole genome shotgun (WGS) entry which is preliminary data.</text>
</comment>
<reference evidence="1 2" key="1">
    <citation type="journal article" date="2014" name="Int. J. Syst. Evol. Microbiol.">
        <title>Phaeodactylibacter xiamenensis gen. nov., sp. nov., a member of the family Saprospiraceae isolated from the marine alga Phaeodactylum tricornutum.</title>
        <authorList>
            <person name="Chen Z.Jr."/>
            <person name="Lei X."/>
            <person name="Lai Q."/>
            <person name="Li Y."/>
            <person name="Zhang B."/>
            <person name="Zhang J."/>
            <person name="Zhang H."/>
            <person name="Yang L."/>
            <person name="Zheng W."/>
            <person name="Tian Y."/>
            <person name="Yu Z."/>
            <person name="Xu H.Jr."/>
            <person name="Zheng T."/>
        </authorList>
    </citation>
    <scope>NUCLEOTIDE SEQUENCE [LARGE SCALE GENOMIC DNA]</scope>
    <source>
        <strain evidence="1 2">KD52</strain>
    </source>
</reference>
<keyword evidence="2" id="KW-1185">Reference proteome</keyword>
<organism evidence="1 2">
    <name type="scientific">Phaeodactylibacter xiamenensis</name>
    <dbReference type="NCBI Taxonomy" id="1524460"/>
    <lineage>
        <taxon>Bacteria</taxon>
        <taxon>Pseudomonadati</taxon>
        <taxon>Bacteroidota</taxon>
        <taxon>Saprospiria</taxon>
        <taxon>Saprospirales</taxon>
        <taxon>Haliscomenobacteraceae</taxon>
        <taxon>Phaeodactylibacter</taxon>
    </lineage>
</organism>
<dbReference type="Proteomes" id="UP000029736">
    <property type="component" value="Unassembled WGS sequence"/>
</dbReference>
<accession>A0A098RZL4</accession>
<dbReference type="AlphaFoldDB" id="A0A098RZL4"/>
<gene>
    <name evidence="1" type="ORF">IX84_27660</name>
</gene>
<dbReference type="STRING" id="1524460.IX84_27660"/>